<dbReference type="PANTHER" id="PTHR37422:SF13">
    <property type="entry name" value="LIPOPOLYSACCHARIDE BIOSYNTHESIS PROTEIN PA4999-RELATED"/>
    <property type="match status" value="1"/>
</dbReference>
<keyword evidence="8" id="KW-1185">Reference proteome</keyword>
<feature type="domain" description="O-antigen ligase-related" evidence="6">
    <location>
        <begin position="211"/>
        <end position="370"/>
    </location>
</feature>
<feature type="transmembrane region" description="Helical" evidence="5">
    <location>
        <begin position="354"/>
        <end position="377"/>
    </location>
</feature>
<feature type="transmembrane region" description="Helical" evidence="5">
    <location>
        <begin position="254"/>
        <end position="274"/>
    </location>
</feature>
<feature type="transmembrane region" description="Helical" evidence="5">
    <location>
        <begin position="178"/>
        <end position="198"/>
    </location>
</feature>
<dbReference type="Pfam" id="PF04932">
    <property type="entry name" value="Wzy_C"/>
    <property type="match status" value="1"/>
</dbReference>
<dbReference type="AlphaFoldDB" id="A0A0E2BJ78"/>
<evidence type="ECO:0000259" key="6">
    <source>
        <dbReference type="Pfam" id="PF04932"/>
    </source>
</evidence>
<accession>A0A0E2BJ78</accession>
<feature type="transmembrane region" description="Helical" evidence="5">
    <location>
        <begin position="12"/>
        <end position="40"/>
    </location>
</feature>
<evidence type="ECO:0000256" key="5">
    <source>
        <dbReference type="SAM" id="Phobius"/>
    </source>
</evidence>
<name>A0A0E2BJ78_9LEPT</name>
<evidence type="ECO:0000313" key="8">
    <source>
        <dbReference type="Proteomes" id="UP000006329"/>
    </source>
</evidence>
<proteinExistence type="predicted"/>
<keyword evidence="2 5" id="KW-0812">Transmembrane</keyword>
<feature type="transmembrane region" description="Helical" evidence="5">
    <location>
        <begin position="52"/>
        <end position="69"/>
    </location>
</feature>
<feature type="transmembrane region" description="Helical" evidence="5">
    <location>
        <begin position="389"/>
        <end position="408"/>
    </location>
</feature>
<evidence type="ECO:0000256" key="3">
    <source>
        <dbReference type="ARBA" id="ARBA00022989"/>
    </source>
</evidence>
<dbReference type="InterPro" id="IPR051533">
    <property type="entry name" value="WaaL-like"/>
</dbReference>
<dbReference type="GO" id="GO:0016020">
    <property type="term" value="C:membrane"/>
    <property type="evidence" value="ECO:0007669"/>
    <property type="project" value="UniProtKB-SubCell"/>
</dbReference>
<feature type="transmembrane region" description="Helical" evidence="5">
    <location>
        <begin position="414"/>
        <end position="430"/>
    </location>
</feature>
<organism evidence="7 8">
    <name type="scientific">Leptospira santarosai str. MOR084</name>
    <dbReference type="NCBI Taxonomy" id="1049984"/>
    <lineage>
        <taxon>Bacteria</taxon>
        <taxon>Pseudomonadati</taxon>
        <taxon>Spirochaetota</taxon>
        <taxon>Spirochaetia</taxon>
        <taxon>Leptospirales</taxon>
        <taxon>Leptospiraceae</taxon>
        <taxon>Leptospira</taxon>
    </lineage>
</organism>
<protein>
    <submittedName>
        <fullName evidence="7">O-antigen ligase</fullName>
    </submittedName>
</protein>
<keyword evidence="7" id="KW-0436">Ligase</keyword>
<reference evidence="7" key="1">
    <citation type="submission" date="2012-10" db="EMBL/GenBank/DDBJ databases">
        <authorList>
            <person name="Harkins D.M."/>
            <person name="Durkin A.S."/>
            <person name="Brinkac L.M."/>
            <person name="Haft D.H."/>
            <person name="Selengut J.D."/>
            <person name="Sanka R."/>
            <person name="DePew J."/>
            <person name="Purushe J."/>
            <person name="Matthias M.A."/>
            <person name="Vinetz J.M."/>
            <person name="Sutton G.G."/>
            <person name="Nierman W.C."/>
            <person name="Fouts D.E."/>
        </authorList>
    </citation>
    <scope>NUCLEOTIDE SEQUENCE [LARGE SCALE GENOMIC DNA]</scope>
    <source>
        <strain evidence="7">MOR084</strain>
    </source>
</reference>
<dbReference type="GO" id="GO:0016874">
    <property type="term" value="F:ligase activity"/>
    <property type="evidence" value="ECO:0007669"/>
    <property type="project" value="UniProtKB-KW"/>
</dbReference>
<feature type="transmembrane region" description="Helical" evidence="5">
    <location>
        <begin position="205"/>
        <end position="222"/>
    </location>
</feature>
<comment type="subcellular location">
    <subcellularLocation>
        <location evidence="1">Membrane</location>
        <topology evidence="1">Multi-pass membrane protein</topology>
    </subcellularLocation>
</comment>
<keyword evidence="4 5" id="KW-0472">Membrane</keyword>
<evidence type="ECO:0000256" key="1">
    <source>
        <dbReference type="ARBA" id="ARBA00004141"/>
    </source>
</evidence>
<dbReference type="PANTHER" id="PTHR37422">
    <property type="entry name" value="TEICHURONIC ACID BIOSYNTHESIS PROTEIN TUAE"/>
    <property type="match status" value="1"/>
</dbReference>
<gene>
    <name evidence="7" type="ORF">LEP1GSC179_0401</name>
</gene>
<evidence type="ECO:0000313" key="7">
    <source>
        <dbReference type="EMBL" id="EKO35016.1"/>
    </source>
</evidence>
<evidence type="ECO:0000256" key="2">
    <source>
        <dbReference type="ARBA" id="ARBA00022692"/>
    </source>
</evidence>
<evidence type="ECO:0000256" key="4">
    <source>
        <dbReference type="ARBA" id="ARBA00023136"/>
    </source>
</evidence>
<feature type="transmembrane region" description="Helical" evidence="5">
    <location>
        <begin position="228"/>
        <end position="245"/>
    </location>
</feature>
<sequence length="445" mass="51233">MPERLRKITLFFFCASIVTIGLSVSLSQGFLILAFLTSLFSSKTSGFWKEPVILIGILFFGWYLINFVIHSFREGNFLTYSKIAFRSELKDIFLFIGLVLAWNLKKEEFPAILKALNVLFWILLITGFVSSFSPVRLSRIVSDLYRESSNWKFTHPMGRIGGLSLYLPIGLMNTHLTFGGLLQFFFPLPVFLFLRSLFDRNFKRAGIQGIILLTFLYVVFLNNARSSMLGAIFSSITAFLVLGIVRKELPTAKILLFAGGTLTFLLVLGIALSFTQAGQKITDPLFGKEKHTDSGRTFIWDSTFPLIKNNPLTGVGPGNYDREIEKSRKEHSEKYRELYYFYETTRRGHAHNDYFHLFAVFGFPGVFLFLLLGTELYRRLITSKLTYEHSLYFFGLSGFFFSGLFQCYFQDDEVVILFWILCGLFLRFSKESPIQQFQLKRTQIL</sequence>
<dbReference type="Proteomes" id="UP000006329">
    <property type="component" value="Unassembled WGS sequence"/>
</dbReference>
<feature type="transmembrane region" description="Helical" evidence="5">
    <location>
        <begin position="111"/>
        <end position="132"/>
    </location>
</feature>
<keyword evidence="3 5" id="KW-1133">Transmembrane helix</keyword>
<dbReference type="InterPro" id="IPR007016">
    <property type="entry name" value="O-antigen_ligase-rel_domated"/>
</dbReference>
<dbReference type="EMBL" id="AHON02000024">
    <property type="protein sequence ID" value="EKO35016.1"/>
    <property type="molecule type" value="Genomic_DNA"/>
</dbReference>
<comment type="caution">
    <text evidence="7">The sequence shown here is derived from an EMBL/GenBank/DDBJ whole genome shotgun (WGS) entry which is preliminary data.</text>
</comment>